<accession>A0A928VHJ6</accession>
<dbReference type="PANTHER" id="PTHR46438:SF2">
    <property type="entry name" value="ALPHA_BETA-HYDROLASES SUPERFAMILY PROTEIN"/>
    <property type="match status" value="1"/>
</dbReference>
<comment type="caution">
    <text evidence="2">The sequence shown here is derived from an EMBL/GenBank/DDBJ whole genome shotgun (WGS) entry which is preliminary data.</text>
</comment>
<dbReference type="EMBL" id="JADEXQ010000006">
    <property type="protein sequence ID" value="MBE9028738.1"/>
    <property type="molecule type" value="Genomic_DNA"/>
</dbReference>
<name>A0A928VHJ6_9CYAN</name>
<dbReference type="PANTHER" id="PTHR46438">
    <property type="entry name" value="ALPHA/BETA-HYDROLASES SUPERFAMILY PROTEIN"/>
    <property type="match status" value="1"/>
</dbReference>
<dbReference type="GO" id="GO:0016787">
    <property type="term" value="F:hydrolase activity"/>
    <property type="evidence" value="ECO:0007669"/>
    <property type="project" value="UniProtKB-KW"/>
</dbReference>
<protein>
    <submittedName>
        <fullName evidence="2">Alpha/beta fold hydrolase</fullName>
    </submittedName>
</protein>
<reference evidence="2" key="1">
    <citation type="submission" date="2020-10" db="EMBL/GenBank/DDBJ databases">
        <authorList>
            <person name="Castelo-Branco R."/>
            <person name="Eusebio N."/>
            <person name="Adriana R."/>
            <person name="Vieira A."/>
            <person name="Brugerolle De Fraissinette N."/>
            <person name="Rezende De Castro R."/>
            <person name="Schneider M.P."/>
            <person name="Vasconcelos V."/>
            <person name="Leao P.N."/>
        </authorList>
    </citation>
    <scope>NUCLEOTIDE SEQUENCE</scope>
    <source>
        <strain evidence="2">LEGE 11480</strain>
    </source>
</reference>
<proteinExistence type="predicted"/>
<dbReference type="Proteomes" id="UP000625316">
    <property type="component" value="Unassembled WGS sequence"/>
</dbReference>
<dbReference type="SUPFAM" id="SSF53474">
    <property type="entry name" value="alpha/beta-Hydrolases"/>
    <property type="match status" value="1"/>
</dbReference>
<dbReference type="InterPro" id="IPR029058">
    <property type="entry name" value="AB_hydrolase_fold"/>
</dbReference>
<keyword evidence="3" id="KW-1185">Reference proteome</keyword>
<gene>
    <name evidence="2" type="ORF">IQ266_03065</name>
</gene>
<organism evidence="2 3">
    <name type="scientific">Romeriopsis navalis LEGE 11480</name>
    <dbReference type="NCBI Taxonomy" id="2777977"/>
    <lineage>
        <taxon>Bacteria</taxon>
        <taxon>Bacillati</taxon>
        <taxon>Cyanobacteriota</taxon>
        <taxon>Cyanophyceae</taxon>
        <taxon>Leptolyngbyales</taxon>
        <taxon>Leptolyngbyaceae</taxon>
        <taxon>Romeriopsis</taxon>
        <taxon>Romeriopsis navalis</taxon>
    </lineage>
</organism>
<dbReference type="Gene3D" id="3.40.50.1820">
    <property type="entry name" value="alpha/beta hydrolase"/>
    <property type="match status" value="1"/>
</dbReference>
<feature type="domain" description="AB hydrolase-1" evidence="1">
    <location>
        <begin position="36"/>
        <end position="285"/>
    </location>
</feature>
<dbReference type="RefSeq" id="WP_264323562.1">
    <property type="nucleotide sequence ID" value="NZ_JADEXQ010000006.1"/>
</dbReference>
<evidence type="ECO:0000259" key="1">
    <source>
        <dbReference type="Pfam" id="PF12697"/>
    </source>
</evidence>
<sequence>MTTTAAPSQSTGQYWSWRDYQIYYVQAGQNPDKPPLLLVHGFGASTDHWKKNIAALQTEFEVWAIDLLGFGRSTKADTQYSADLWCNQLNDFINQIIKRPAVIAGNSIGGYSALATNALFPEVTAGGILLNPVGGFSDVPPPEPTAMQKTMGNTMKFLLNQDWVSWLIFKSVQNKKYIRKTLQKVYVNQAEVTDELIEDIYRPSCDPGSARTFARLFRSPKGEPADTLLKKLTNPLLIIWGEKDPWIGDARKRGAKFMQFYPTATEAYINAGHCPHDDDPKAVNDLIRSWMATI</sequence>
<evidence type="ECO:0000313" key="3">
    <source>
        <dbReference type="Proteomes" id="UP000625316"/>
    </source>
</evidence>
<keyword evidence="2" id="KW-0378">Hydrolase</keyword>
<dbReference type="InterPro" id="IPR000073">
    <property type="entry name" value="AB_hydrolase_1"/>
</dbReference>
<evidence type="ECO:0000313" key="2">
    <source>
        <dbReference type="EMBL" id="MBE9028738.1"/>
    </source>
</evidence>
<dbReference type="Pfam" id="PF12697">
    <property type="entry name" value="Abhydrolase_6"/>
    <property type="match status" value="1"/>
</dbReference>
<dbReference type="AlphaFoldDB" id="A0A928VHJ6"/>